<evidence type="ECO:0000313" key="2">
    <source>
        <dbReference type="Proteomes" id="UP000035680"/>
    </source>
</evidence>
<accession>A0A0K0G3V6</accession>
<feature type="transmembrane region" description="Helical" evidence="1">
    <location>
        <begin position="20"/>
        <end position="37"/>
    </location>
</feature>
<name>A0A0K0G3V6_STRVS</name>
<dbReference type="AlphaFoldDB" id="A0A0K0G3V6"/>
<protein>
    <submittedName>
        <fullName evidence="3">Glycosyltransferase family 61 protein</fullName>
    </submittedName>
</protein>
<reference evidence="3" key="2">
    <citation type="submission" date="2015-08" db="UniProtKB">
        <authorList>
            <consortium name="WormBaseParasite"/>
        </authorList>
    </citation>
    <scope>IDENTIFICATION</scope>
</reference>
<dbReference type="Proteomes" id="UP000035680">
    <property type="component" value="Unassembled WGS sequence"/>
</dbReference>
<sequence>MFRRLLRKLKLPASIRNKIAILFVLSCCATSVFYLLSKIQDKTNEYKGKSIFTKEKNNDLYLISKFLYIYNDSLHIDNRNNFNVLNLIFLSKKKRQSREFLCVSRNHDGEIFKSKLNLLLLDLLTKDAFLHQGKCEILANYASFFIETNKETIEIEAITEIIHVPMKLDKRSVCILPLFLYSNIENLNSVIEYYKKNMYNFVNIYAISLKKDVNPIIDNMLNFVKYTPWFIFNRKENINSLRNFHTISLTKNNFIESTKSAIYDCYFKYKDISKEIVFLNLNNYLLNGTGYSHIEELFVSPLVLSLYNQNVTKNENQQIFKNVNFNIVQNNNEDVKRSYVNVIQTGECYCTNECSDICDKFNRENILQIDINNDYKKEKITDKKVMTMNDFDLTDTEYFEIMLSNKCSDLFQKESLFIENNVEESNRVKETFDNLLRYFKDIQPIEEEKRCYMSLLRDNISCIVSNISFNNLVYLTNVNLPFNDTFITYEDGCHF</sequence>
<dbReference type="WBParaSite" id="SVE_1941400.1">
    <property type="protein sequence ID" value="SVE_1941400.1"/>
    <property type="gene ID" value="SVE_1941400"/>
</dbReference>
<evidence type="ECO:0000256" key="1">
    <source>
        <dbReference type="SAM" id="Phobius"/>
    </source>
</evidence>
<organism evidence="2 3">
    <name type="scientific">Strongyloides venezuelensis</name>
    <name type="common">Threadworm</name>
    <dbReference type="NCBI Taxonomy" id="75913"/>
    <lineage>
        <taxon>Eukaryota</taxon>
        <taxon>Metazoa</taxon>
        <taxon>Ecdysozoa</taxon>
        <taxon>Nematoda</taxon>
        <taxon>Chromadorea</taxon>
        <taxon>Rhabditida</taxon>
        <taxon>Tylenchina</taxon>
        <taxon>Panagrolaimomorpha</taxon>
        <taxon>Strongyloidoidea</taxon>
        <taxon>Strongyloididae</taxon>
        <taxon>Strongyloides</taxon>
    </lineage>
</organism>
<keyword evidence="1" id="KW-0472">Membrane</keyword>
<keyword evidence="1" id="KW-0812">Transmembrane</keyword>
<keyword evidence="2" id="KW-1185">Reference proteome</keyword>
<reference evidence="2" key="1">
    <citation type="submission" date="2014-07" db="EMBL/GenBank/DDBJ databases">
        <authorList>
            <person name="Martin A.A"/>
            <person name="De Silva N."/>
        </authorList>
    </citation>
    <scope>NUCLEOTIDE SEQUENCE</scope>
</reference>
<keyword evidence="1" id="KW-1133">Transmembrane helix</keyword>
<evidence type="ECO:0000313" key="3">
    <source>
        <dbReference type="WBParaSite" id="SVE_1941400.1"/>
    </source>
</evidence>
<proteinExistence type="predicted"/>